<keyword evidence="7" id="KW-1185">Reference proteome</keyword>
<reference evidence="6 7" key="1">
    <citation type="submission" date="2024-01" db="EMBL/GenBank/DDBJ databases">
        <authorList>
            <person name="Waweru B."/>
        </authorList>
    </citation>
    <scope>NUCLEOTIDE SEQUENCE [LARGE SCALE GENOMIC DNA]</scope>
</reference>
<name>A0AAV1SW68_9ROSI</name>
<dbReference type="AlphaFoldDB" id="A0AAV1SW68"/>
<keyword evidence="3" id="KW-0238">DNA-binding</keyword>
<sequence>MEVFRKKLTKSDIEKQLELPNDARREALPPFERARDIVFPIMFEQADMEVDVHCSSRSGRLAFTKNWRDIASRLRLNPGDVVTLHMEDQGTAKYKLTKGRSSGMLVLWNQDAFINRLWNAHNVKWTTIGSEREVRWDDGAMESNS</sequence>
<comment type="caution">
    <text evidence="6">The sequence shown here is derived from an EMBL/GenBank/DDBJ whole genome shotgun (WGS) entry which is preliminary data.</text>
</comment>
<comment type="subcellular location">
    <subcellularLocation>
        <location evidence="1">Nucleus</location>
    </subcellularLocation>
</comment>
<evidence type="ECO:0008006" key="8">
    <source>
        <dbReference type="Google" id="ProtNLM"/>
    </source>
</evidence>
<gene>
    <name evidence="6" type="ORF">DCAF_LOCUS27377</name>
</gene>
<accession>A0AAV1SW68</accession>
<evidence type="ECO:0000313" key="7">
    <source>
        <dbReference type="Proteomes" id="UP001314170"/>
    </source>
</evidence>
<dbReference type="EMBL" id="CAWUPB010001197">
    <property type="protein sequence ID" value="CAK7357093.1"/>
    <property type="molecule type" value="Genomic_DNA"/>
</dbReference>
<evidence type="ECO:0000256" key="2">
    <source>
        <dbReference type="ARBA" id="ARBA00023015"/>
    </source>
</evidence>
<evidence type="ECO:0000256" key="5">
    <source>
        <dbReference type="ARBA" id="ARBA00023242"/>
    </source>
</evidence>
<dbReference type="GO" id="GO:0005634">
    <property type="term" value="C:nucleus"/>
    <property type="evidence" value="ECO:0007669"/>
    <property type="project" value="UniProtKB-SubCell"/>
</dbReference>
<evidence type="ECO:0000256" key="4">
    <source>
        <dbReference type="ARBA" id="ARBA00023163"/>
    </source>
</evidence>
<dbReference type="SUPFAM" id="SSF101936">
    <property type="entry name" value="DNA-binding pseudobarrel domain"/>
    <property type="match status" value="1"/>
</dbReference>
<dbReference type="Gene3D" id="2.40.330.10">
    <property type="entry name" value="DNA-binding pseudobarrel domain"/>
    <property type="match status" value="1"/>
</dbReference>
<dbReference type="GO" id="GO:0003677">
    <property type="term" value="F:DNA binding"/>
    <property type="evidence" value="ECO:0007669"/>
    <property type="project" value="UniProtKB-KW"/>
</dbReference>
<evidence type="ECO:0000256" key="1">
    <source>
        <dbReference type="ARBA" id="ARBA00004123"/>
    </source>
</evidence>
<proteinExistence type="predicted"/>
<evidence type="ECO:0000256" key="3">
    <source>
        <dbReference type="ARBA" id="ARBA00023125"/>
    </source>
</evidence>
<dbReference type="InterPro" id="IPR015300">
    <property type="entry name" value="DNA-bd_pseudobarrel_sf"/>
</dbReference>
<keyword evidence="4" id="KW-0804">Transcription</keyword>
<evidence type="ECO:0000313" key="6">
    <source>
        <dbReference type="EMBL" id="CAK7357093.1"/>
    </source>
</evidence>
<dbReference type="Proteomes" id="UP001314170">
    <property type="component" value="Unassembled WGS sequence"/>
</dbReference>
<protein>
    <recommendedName>
        <fullName evidence="8">TF-B3 domain-containing protein</fullName>
    </recommendedName>
</protein>
<keyword evidence="2" id="KW-0805">Transcription regulation</keyword>
<keyword evidence="5" id="KW-0539">Nucleus</keyword>
<organism evidence="6 7">
    <name type="scientific">Dovyalis caffra</name>
    <dbReference type="NCBI Taxonomy" id="77055"/>
    <lineage>
        <taxon>Eukaryota</taxon>
        <taxon>Viridiplantae</taxon>
        <taxon>Streptophyta</taxon>
        <taxon>Embryophyta</taxon>
        <taxon>Tracheophyta</taxon>
        <taxon>Spermatophyta</taxon>
        <taxon>Magnoliopsida</taxon>
        <taxon>eudicotyledons</taxon>
        <taxon>Gunneridae</taxon>
        <taxon>Pentapetalae</taxon>
        <taxon>rosids</taxon>
        <taxon>fabids</taxon>
        <taxon>Malpighiales</taxon>
        <taxon>Salicaceae</taxon>
        <taxon>Flacourtieae</taxon>
        <taxon>Dovyalis</taxon>
    </lineage>
</organism>